<proteinExistence type="predicted"/>
<dbReference type="EMBL" id="JANAVB010019999">
    <property type="protein sequence ID" value="KAJ6827685.1"/>
    <property type="molecule type" value="Genomic_DNA"/>
</dbReference>
<keyword evidence="1" id="KW-0808">Transferase</keyword>
<dbReference type="Proteomes" id="UP001140949">
    <property type="component" value="Unassembled WGS sequence"/>
</dbReference>
<reference evidence="1" key="2">
    <citation type="submission" date="2023-04" db="EMBL/GenBank/DDBJ databases">
        <authorList>
            <person name="Bruccoleri R.E."/>
            <person name="Oakeley E.J."/>
            <person name="Faust A.-M."/>
            <person name="Dessus-Babus S."/>
            <person name="Altorfer M."/>
            <person name="Burckhardt D."/>
            <person name="Oertli M."/>
            <person name="Naumann U."/>
            <person name="Petersen F."/>
            <person name="Wong J."/>
        </authorList>
    </citation>
    <scope>NUCLEOTIDE SEQUENCE</scope>
    <source>
        <strain evidence="1">GSM-AAB239-AS_SAM_17_03QT</strain>
        <tissue evidence="1">Leaf</tissue>
    </source>
</reference>
<evidence type="ECO:0000313" key="1">
    <source>
        <dbReference type="EMBL" id="KAJ6827685.1"/>
    </source>
</evidence>
<sequence>MGVVSTRPQCYSFYRTLIGYHQKRKLFHFSYPFPYPLLPTPLLRARMNSPFYLFVFRFLNYRERSSSQICSSFDYRSVPSIRSTFFTAAPLSSSEMETHGI</sequence>
<evidence type="ECO:0000313" key="2">
    <source>
        <dbReference type="Proteomes" id="UP001140949"/>
    </source>
</evidence>
<dbReference type="GO" id="GO:0016301">
    <property type="term" value="F:kinase activity"/>
    <property type="evidence" value="ECO:0007669"/>
    <property type="project" value="UniProtKB-KW"/>
</dbReference>
<protein>
    <submittedName>
        <fullName evidence="1">LRR receptor-like serine/threonine-protein kinase isoform X1</fullName>
    </submittedName>
</protein>
<gene>
    <name evidence="1" type="ORF">M6B38_366390</name>
</gene>
<dbReference type="AlphaFoldDB" id="A0AAX6GH85"/>
<keyword evidence="1" id="KW-0418">Kinase</keyword>
<reference evidence="1" key="1">
    <citation type="journal article" date="2023" name="GigaByte">
        <title>Genome assembly of the bearded iris, Iris pallida Lam.</title>
        <authorList>
            <person name="Bruccoleri R.E."/>
            <person name="Oakeley E.J."/>
            <person name="Faust A.M.E."/>
            <person name="Altorfer M."/>
            <person name="Dessus-Babus S."/>
            <person name="Burckhardt D."/>
            <person name="Oertli M."/>
            <person name="Naumann U."/>
            <person name="Petersen F."/>
            <person name="Wong J."/>
        </authorList>
    </citation>
    <scope>NUCLEOTIDE SEQUENCE</scope>
    <source>
        <strain evidence="1">GSM-AAB239-AS_SAM_17_03QT</strain>
    </source>
</reference>
<keyword evidence="2" id="KW-1185">Reference proteome</keyword>
<name>A0AAX6GH85_IRIPA</name>
<comment type="caution">
    <text evidence="1">The sequence shown here is derived from an EMBL/GenBank/DDBJ whole genome shotgun (WGS) entry which is preliminary data.</text>
</comment>
<organism evidence="1 2">
    <name type="scientific">Iris pallida</name>
    <name type="common">Sweet iris</name>
    <dbReference type="NCBI Taxonomy" id="29817"/>
    <lineage>
        <taxon>Eukaryota</taxon>
        <taxon>Viridiplantae</taxon>
        <taxon>Streptophyta</taxon>
        <taxon>Embryophyta</taxon>
        <taxon>Tracheophyta</taxon>
        <taxon>Spermatophyta</taxon>
        <taxon>Magnoliopsida</taxon>
        <taxon>Liliopsida</taxon>
        <taxon>Asparagales</taxon>
        <taxon>Iridaceae</taxon>
        <taxon>Iridoideae</taxon>
        <taxon>Irideae</taxon>
        <taxon>Iris</taxon>
    </lineage>
</organism>
<accession>A0AAX6GH85</accession>
<keyword evidence="1" id="KW-0675">Receptor</keyword>